<dbReference type="Pfam" id="PF22742">
    <property type="entry name" value="PspAB"/>
    <property type="match status" value="1"/>
</dbReference>
<reference evidence="1 2" key="1">
    <citation type="submission" date="2019-03" db="EMBL/GenBank/DDBJ databases">
        <title>Comparative genomic analyses of the sweetpotato soil rot pathogen, Streptomyces ipomoeae.</title>
        <authorList>
            <person name="Ruschel Soares N."/>
            <person name="Badger J.H."/>
            <person name="Huguet-Tapia J.C."/>
            <person name="Clark C.A."/>
            <person name="Pettis G.S."/>
        </authorList>
    </citation>
    <scope>NUCLEOTIDE SEQUENCE [LARGE SCALE GENOMIC DNA]</scope>
    <source>
        <strain evidence="1 2">88-35</strain>
    </source>
</reference>
<dbReference type="InterPro" id="IPR054383">
    <property type="entry name" value="PspAB-like"/>
</dbReference>
<evidence type="ECO:0000313" key="2">
    <source>
        <dbReference type="Proteomes" id="UP000318720"/>
    </source>
</evidence>
<evidence type="ECO:0000313" key="1">
    <source>
        <dbReference type="EMBL" id="TQE25531.1"/>
    </source>
</evidence>
<dbReference type="RefSeq" id="WP_009328174.1">
    <property type="nucleotide sequence ID" value="NZ_CP182305.1"/>
</dbReference>
<protein>
    <submittedName>
        <fullName evidence="1">Uncharacterized protein</fullName>
    </submittedName>
</protein>
<gene>
    <name evidence="1" type="ORF">Sipo8835_31470</name>
</gene>
<accession>A0AAE8VY78</accession>
<organism evidence="1 2">
    <name type="scientific">Streptomyces ipomoeae</name>
    <dbReference type="NCBI Taxonomy" id="103232"/>
    <lineage>
        <taxon>Bacteria</taxon>
        <taxon>Bacillati</taxon>
        <taxon>Actinomycetota</taxon>
        <taxon>Actinomycetes</taxon>
        <taxon>Kitasatosporales</taxon>
        <taxon>Streptomycetaceae</taxon>
        <taxon>Streptomyces</taxon>
    </lineage>
</organism>
<proteinExistence type="predicted"/>
<comment type="caution">
    <text evidence="1">The sequence shown here is derived from an EMBL/GenBank/DDBJ whole genome shotgun (WGS) entry which is preliminary data.</text>
</comment>
<dbReference type="AlphaFoldDB" id="A0AAE8VY78"/>
<name>A0AAE8VY78_9ACTN</name>
<dbReference type="Proteomes" id="UP000318720">
    <property type="component" value="Unassembled WGS sequence"/>
</dbReference>
<dbReference type="GeneID" id="301698935"/>
<sequence length="201" mass="21123">MGLLDIILGRTKPVPPDLDRLFALPSAAVTLQAAASLTPTGTGAVCFASVEGGAFEDVRRDVRALLDADAGRGGTGVEVERDEYGYSWLVSRRRPGSEELPALVSDLHAVNSALEGGGFGPQLLCSVVGFQGGDGVRLGLVYLYKRGTFYPFAPVGGGAGAGGGRRRDSALELRVKAVLGDDLRIEPELERWFPIWGAPGL</sequence>
<dbReference type="EMBL" id="SPAZ01000245">
    <property type="protein sequence ID" value="TQE25531.1"/>
    <property type="molecule type" value="Genomic_DNA"/>
</dbReference>